<feature type="compositionally biased region" description="Polar residues" evidence="13">
    <location>
        <begin position="1905"/>
        <end position="1916"/>
    </location>
</feature>
<dbReference type="PANTHER" id="PTHR16088:SF3">
    <property type="entry name" value="GON-4-LIKE PROTEIN"/>
    <property type="match status" value="1"/>
</dbReference>
<feature type="region of interest" description="Disordered" evidence="13">
    <location>
        <begin position="638"/>
        <end position="659"/>
    </location>
</feature>
<keyword evidence="5" id="KW-0805">Transcription regulation</keyword>
<feature type="compositionally biased region" description="Acidic residues" evidence="13">
    <location>
        <begin position="588"/>
        <end position="598"/>
    </location>
</feature>
<dbReference type="GO" id="GO:0005634">
    <property type="term" value="C:nucleus"/>
    <property type="evidence" value="ECO:0007669"/>
    <property type="project" value="UniProtKB-SubCell"/>
</dbReference>
<evidence type="ECO:0000256" key="2">
    <source>
        <dbReference type="ARBA" id="ARBA00022491"/>
    </source>
</evidence>
<feature type="compositionally biased region" description="Polar residues" evidence="13">
    <location>
        <begin position="1992"/>
        <end position="2001"/>
    </location>
</feature>
<dbReference type="Proteomes" id="UP000472241">
    <property type="component" value="Unplaced"/>
</dbReference>
<feature type="region of interest" description="Disordered" evidence="13">
    <location>
        <begin position="1992"/>
        <end position="2032"/>
    </location>
</feature>
<dbReference type="Ensembl" id="ENSLCNT00005029025.1">
    <property type="protein sequence ID" value="ENSLCNP00005025985.1"/>
    <property type="gene ID" value="ENSLCNG00005016738.1"/>
</dbReference>
<dbReference type="InterPro" id="IPR052435">
    <property type="entry name" value="YY1-Transcr_Regul"/>
</dbReference>
<feature type="region of interest" description="Disordered" evidence="13">
    <location>
        <begin position="1277"/>
        <end position="1448"/>
    </location>
</feature>
<feature type="compositionally biased region" description="Acidic residues" evidence="13">
    <location>
        <begin position="346"/>
        <end position="376"/>
    </location>
</feature>
<keyword evidence="4" id="KW-0677">Repeat</keyword>
<evidence type="ECO:0000256" key="9">
    <source>
        <dbReference type="ARBA" id="ARBA00064584"/>
    </source>
</evidence>
<feature type="region of interest" description="Disordered" evidence="13">
    <location>
        <begin position="1689"/>
        <end position="1793"/>
    </location>
</feature>
<dbReference type="Pfam" id="PF02671">
    <property type="entry name" value="PAH"/>
    <property type="match status" value="2"/>
</dbReference>
<evidence type="ECO:0000256" key="3">
    <source>
        <dbReference type="ARBA" id="ARBA00022553"/>
    </source>
</evidence>
<feature type="compositionally biased region" description="Basic residues" evidence="13">
    <location>
        <begin position="241"/>
        <end position="253"/>
    </location>
</feature>
<feature type="compositionally biased region" description="Basic and acidic residues" evidence="13">
    <location>
        <begin position="647"/>
        <end position="659"/>
    </location>
</feature>
<comment type="subunit">
    <text evidence="9">Found in a complex with YY1, SIN3A and HDAC1.</text>
</comment>
<feature type="region of interest" description="Disordered" evidence="13">
    <location>
        <begin position="522"/>
        <end position="556"/>
    </location>
</feature>
<dbReference type="GO" id="GO:0006355">
    <property type="term" value="P:regulation of DNA-templated transcription"/>
    <property type="evidence" value="ECO:0007669"/>
    <property type="project" value="InterPro"/>
</dbReference>
<feature type="region of interest" description="Disordered" evidence="13">
    <location>
        <begin position="986"/>
        <end position="1015"/>
    </location>
</feature>
<dbReference type="InterPro" id="IPR009057">
    <property type="entry name" value="Homeodomain-like_sf"/>
</dbReference>
<dbReference type="Gene3D" id="1.10.10.60">
    <property type="entry name" value="Homeodomain-like"/>
    <property type="match status" value="1"/>
</dbReference>
<dbReference type="Pfam" id="PF21227">
    <property type="entry name" value="Myb_DNA-binding_7"/>
    <property type="match status" value="1"/>
</dbReference>
<dbReference type="CDD" id="cd12202">
    <property type="entry name" value="CASP8AP2"/>
    <property type="match status" value="1"/>
</dbReference>
<evidence type="ECO:0000256" key="1">
    <source>
        <dbReference type="ARBA" id="ARBA00004123"/>
    </source>
</evidence>
<evidence type="ECO:0000313" key="15">
    <source>
        <dbReference type="Proteomes" id="UP000472241"/>
    </source>
</evidence>
<feature type="compositionally biased region" description="Polar residues" evidence="13">
    <location>
        <begin position="1049"/>
        <end position="1060"/>
    </location>
</feature>
<feature type="region of interest" description="Disordered" evidence="13">
    <location>
        <begin position="1895"/>
        <end position="1923"/>
    </location>
</feature>
<accession>A0A667I1K6</accession>
<dbReference type="GO" id="GO:0003712">
    <property type="term" value="F:transcription coregulator activity"/>
    <property type="evidence" value="ECO:0007669"/>
    <property type="project" value="TreeGrafter"/>
</dbReference>
<evidence type="ECO:0000256" key="13">
    <source>
        <dbReference type="SAM" id="MobiDB-lite"/>
    </source>
</evidence>
<evidence type="ECO:0000256" key="7">
    <source>
        <dbReference type="ARBA" id="ARBA00023242"/>
    </source>
</evidence>
<keyword evidence="6" id="KW-0804">Transcription</keyword>
<evidence type="ECO:0000256" key="12">
    <source>
        <dbReference type="PROSITE-ProRule" id="PRU00810"/>
    </source>
</evidence>
<sequence length="2283" mass="248259">MLPCKKRRTTVTGSPQHQGSQEEEDLDLESAVKPVSDQVKDLGSASLSGGPSHGRAAGLQVQSVQEAGNQLGEEDPPLSSRVFTQDTNAPVLEAVDAAISQGIALPSLESSQPLIVHTGKGKLQAPGSRRGKKIALRPGPVPQEDRGDHPVTKEPFSGEPSEEVKEEGGKPQSGGEMPSLPLGAHSAKPGALPGKSPPSHVCACPQEKPLGTLAPQAEDETEDGGLFIPMEEQGNEESEKRRKKKKGTKRKRDGRGQEEGTWACDLKLDDVLDRTLEDGAKQHNLTAVNVRNILHEVITNEHVVAMMKAAISETEDMPMFEPKMTRSKLKEVVEKGVPPQFVDIHLEEDDSSDEEYQPDEEEEDETAEESLLESDVESTASSPRGAKKSRLRQASEVTETDEEGGVLSEAEKVPTPAVRHISAEVVPMGPPPPPKPKQSRDSTFMEKLHAVDEELASSPVCMDSFQPMDDSLIAFRTRSKMPLKDVPLGQLEAELRAPDITPDMYDPNTADDEDWKVWLGGLMNDDVGNEDEADDDDDPEYNFLEDLDEPDTEDFRTDRAVRITKKEVNELMEELFETFQDEMGLSNVEDDGPEEEERVAEPRPSFNTPQALRFEEPLANLLNEQHRTVKEQLEQLKVKKSSGRQQQEVERAKPQNEKVHQTLTLDPAQRRRLQQQMQQHVQLLTQIHLLASSNPNLTSEASTTRIFLKELGTFAQSSVALRHQFNPRFQTLFQPCNLPGAVQLVEAFSTHVSVDWSPRKTVKKTADEFPCLPKQVAWILATSKVFMYPELLPVCSLKAKNPQDKIFFTKAEDNLLALGLKHFEGTKFPKLLMSKYLLTCKTAHQLTVRIKNLNMNRAPDNIIKFYKKTKQLPILVKCCEELQPHQWRPPVEREEHRLPFWLKASLPSIQEELWRRADGARGVGGVTGAAEVSSEPGLGTGSSELGSETPYPLLLPKGVVLKLKPVANCFSRKAWRQKRPSVLKPLLIRPSPSLQPGSTPGKTPARSTPPEAPPSKMVVRIPHVIQPAAVVQTVPGVPPPGAPGGDSFESPTALPSTTPEARTGFPLSEPQTALPSAPVPKVMLPSLAPSKFRKPCARPRASKRKGAKASLCLEPASLIHPVPVIFTVPAATVKVVSLGSGCNVIQPVSAAVAQSPQAIPITTLLVNPTSFPCPLSQPLVASSLPPLIVSGNSVSLPVPPAPEDKAPVSVDISCPLAEGKNAFQGLEPKLEPQELSPLCAPVFPKEEHSPGPPAADRVCQEELSENSACGWTLVKAEDGGQGLEPPLGSRESLSTPPRDLEDVVKMEPKDPGEDACEDSRAGCSVGLDAGFPGEEPRRPPVLQQEEEEGSQPARTSSASRDEGHSGAVSKGSPRTASSCADPDTARSSPPGKSEGFASADCQAAGTPAGPEAGAEKDGPEEEEEEEFDDLTQDEEDEMSSASEESVLSVPELQVREALRHAPGKYEDFLQVIYEFESSPQRQTAVDLYRSLQILLQDWPQLLKDFAAFLLPEQALACGLFEEQQAFEKSRKFLRQLEICFAENPSHHQKIIKVLQSCADCLPQEISELKTQMWQLLKGHDHLQDEFSVFFDHLRPAASRLGDFEEINWTEEKEYEFDGFEEVALPDVEEEEEPPKMPTASKSKRRKEIGVQNHDKEAEWPDGARDCACSCHEGGPDPKLKKSKRRGCSRCSSRVCDGRSYKSKEPHESAGGSPHREASPVPGAKEAGQGKDLLEEEVPDERESVEAAQGPPGRGPLPTPGSAVGSTQEATLTEQLVPGGPPPCSPETPQLSSSPGVVLCVVRRNQAEREVLPCPEASPRLRNEGEGQEAVGEPGASVPAWDAPETEKWPGTEENPASFLSPVSSRTRDLGRRRLSEVSDSPGSWLLSSRAGVKTAHRMSPVHESLSGTDASETSSKAPRGGLVKDCGVQGKAPVGEQQPKTTEATVCANNSKVSSTGEKVVLWTREADRVILTMCQERGAQPQTFSVISQQLGNKTPTEVSGESPARAPGPRGSKHTDWRGEAGLAKQETGHQARLYRWAPRRGPTRQGVWFSFERGRWTVRSPQTFQVVFGSRMILGPDADKPLDRSPLSCGEGTALPTSLWGTDPDCSIGTYCLVNVRTFLSGLRFPTVSGNSCGVFHTACEASSEEEEDATAPATQTSCLTAGTSCRRRSWTRDPGRVAVSRAGPGGGACAWLAPHPGAQAAGPEGAGAEADWGRMALLAYESFWVFLNVLVNSIEGVGSAPFLPPLSPRPPPRPGLMAHIYCSVIPPQWFWTYEVLVLV</sequence>
<evidence type="ECO:0000256" key="11">
    <source>
        <dbReference type="ARBA" id="ARBA00078967"/>
    </source>
</evidence>
<reference evidence="14" key="2">
    <citation type="submission" date="2025-09" db="UniProtKB">
        <authorList>
            <consortium name="Ensembl"/>
        </authorList>
    </citation>
    <scope>IDENTIFICATION</scope>
</reference>
<dbReference type="PROSITE" id="PS51477">
    <property type="entry name" value="PAH"/>
    <property type="match status" value="1"/>
</dbReference>
<feature type="compositionally biased region" description="Basic and acidic residues" evidence="13">
    <location>
        <begin position="143"/>
        <end position="152"/>
    </location>
</feature>
<reference evidence="14" key="1">
    <citation type="submission" date="2025-08" db="UniProtKB">
        <authorList>
            <consortium name="Ensembl"/>
        </authorList>
    </citation>
    <scope>IDENTIFICATION</scope>
</reference>
<feature type="compositionally biased region" description="Polar residues" evidence="13">
    <location>
        <begin position="10"/>
        <end position="19"/>
    </location>
</feature>
<feature type="compositionally biased region" description="Basic and acidic residues" evidence="13">
    <location>
        <begin position="1652"/>
        <end position="1662"/>
    </location>
</feature>
<dbReference type="PANTHER" id="PTHR16088">
    <property type="entry name" value="YY1 ASSOCIATED PROTEIN-RELATED"/>
    <property type="match status" value="1"/>
</dbReference>
<feature type="region of interest" description="Disordered" evidence="13">
    <location>
        <begin position="1"/>
        <end position="81"/>
    </location>
</feature>
<feature type="region of interest" description="Disordered" evidence="13">
    <location>
        <begin position="926"/>
        <end position="946"/>
    </location>
</feature>
<dbReference type="InterPro" id="IPR003822">
    <property type="entry name" value="PAH"/>
</dbReference>
<feature type="region of interest" description="Disordered" evidence="13">
    <location>
        <begin position="585"/>
        <end position="604"/>
    </location>
</feature>
<comment type="subcellular location">
    <subcellularLocation>
        <location evidence="1 12">Nucleus</location>
    </subcellularLocation>
</comment>
<comment type="function">
    <text evidence="8">Has transcriptional repressor activity, probably as part of a complex with YY1, SIN3A and HDAC1. Required for B cell lymphopoiesis.</text>
</comment>
<gene>
    <name evidence="14" type="primary">GON4L</name>
</gene>
<dbReference type="Gene3D" id="1.20.1160.11">
    <property type="entry name" value="Paired amphipathic helix"/>
    <property type="match status" value="1"/>
</dbReference>
<feature type="compositionally biased region" description="Polar residues" evidence="13">
    <location>
        <begin position="992"/>
        <end position="1001"/>
    </location>
</feature>
<feature type="compositionally biased region" description="Basic and acidic residues" evidence="13">
    <location>
        <begin position="1298"/>
        <end position="1320"/>
    </location>
</feature>
<keyword evidence="7 12" id="KW-0539">Nucleus</keyword>
<dbReference type="FunFam" id="1.20.1160.11:FF:000006">
    <property type="entry name" value="GON-4-like protein isoform X1"/>
    <property type="match status" value="1"/>
</dbReference>
<feature type="compositionally biased region" description="Basic and acidic residues" evidence="13">
    <location>
        <begin position="1865"/>
        <end position="1876"/>
    </location>
</feature>
<dbReference type="InterPro" id="IPR049257">
    <property type="entry name" value="Gon4l/CASP8AP2_myb-like"/>
</dbReference>
<evidence type="ECO:0000256" key="8">
    <source>
        <dbReference type="ARBA" id="ARBA00058628"/>
    </source>
</evidence>
<dbReference type="SUPFAM" id="SSF46689">
    <property type="entry name" value="Homeodomain-like"/>
    <property type="match status" value="1"/>
</dbReference>
<feature type="region of interest" description="Disordered" evidence="13">
    <location>
        <begin position="338"/>
        <end position="443"/>
    </location>
</feature>
<feature type="compositionally biased region" description="Basic and acidic residues" evidence="13">
    <location>
        <begin position="1695"/>
        <end position="1717"/>
    </location>
</feature>
<evidence type="ECO:0000256" key="5">
    <source>
        <dbReference type="ARBA" id="ARBA00023015"/>
    </source>
</evidence>
<feature type="compositionally biased region" description="Acidic residues" evidence="13">
    <location>
        <begin position="1418"/>
        <end position="1438"/>
    </location>
</feature>
<feature type="compositionally biased region" description="Polar residues" evidence="13">
    <location>
        <begin position="1763"/>
        <end position="1773"/>
    </location>
</feature>
<dbReference type="SUPFAM" id="SSF47762">
    <property type="entry name" value="PAH2 domain"/>
    <property type="match status" value="2"/>
</dbReference>
<evidence type="ECO:0000256" key="10">
    <source>
        <dbReference type="ARBA" id="ARBA00072086"/>
    </source>
</evidence>
<feature type="compositionally biased region" description="Acidic residues" evidence="13">
    <location>
        <begin position="527"/>
        <end position="552"/>
    </location>
</feature>
<evidence type="ECO:0000256" key="4">
    <source>
        <dbReference type="ARBA" id="ARBA00022737"/>
    </source>
</evidence>
<feature type="region of interest" description="Disordered" evidence="13">
    <location>
        <begin position="226"/>
        <end position="258"/>
    </location>
</feature>
<protein>
    <recommendedName>
        <fullName evidence="10">GON-4-like protein</fullName>
    </recommendedName>
    <alternativeName>
        <fullName evidence="11">GON-4 homolog</fullName>
    </alternativeName>
</protein>
<evidence type="ECO:0000256" key="6">
    <source>
        <dbReference type="ARBA" id="ARBA00023163"/>
    </source>
</evidence>
<feature type="region of interest" description="Disordered" evidence="13">
    <location>
        <begin position="106"/>
        <end position="207"/>
    </location>
</feature>
<feature type="compositionally biased region" description="Low complexity" evidence="13">
    <location>
        <begin position="1403"/>
        <end position="1412"/>
    </location>
</feature>
<feature type="region of interest" description="Disordered" evidence="13">
    <location>
        <begin position="1624"/>
        <end position="1662"/>
    </location>
</feature>
<proteinExistence type="predicted"/>
<dbReference type="InterPro" id="IPR036600">
    <property type="entry name" value="PAH_sf"/>
</dbReference>
<keyword evidence="15" id="KW-1185">Reference proteome</keyword>
<feature type="region of interest" description="Disordered" evidence="13">
    <location>
        <begin position="1812"/>
        <end position="1882"/>
    </location>
</feature>
<dbReference type="FunFam" id="1.10.10.60:FF:000191">
    <property type="entry name" value="GON-4-like protein isoform X1"/>
    <property type="match status" value="1"/>
</dbReference>
<organism evidence="14 15">
    <name type="scientific">Lynx canadensis</name>
    <name type="common">Canada lynx</name>
    <name type="synonym">Felis canadensis</name>
    <dbReference type="NCBI Taxonomy" id="61383"/>
    <lineage>
        <taxon>Eukaryota</taxon>
        <taxon>Metazoa</taxon>
        <taxon>Chordata</taxon>
        <taxon>Craniata</taxon>
        <taxon>Vertebrata</taxon>
        <taxon>Euteleostomi</taxon>
        <taxon>Mammalia</taxon>
        <taxon>Eutheria</taxon>
        <taxon>Laurasiatheria</taxon>
        <taxon>Carnivora</taxon>
        <taxon>Feliformia</taxon>
        <taxon>Felidae</taxon>
        <taxon>Felinae</taxon>
        <taxon>Lynx</taxon>
    </lineage>
</organism>
<feature type="region of interest" description="Disordered" evidence="13">
    <location>
        <begin position="1033"/>
        <end position="1078"/>
    </location>
</feature>
<name>A0A667I1K6_LYNCA</name>
<keyword evidence="2" id="KW-0678">Repressor</keyword>
<evidence type="ECO:0000313" key="14">
    <source>
        <dbReference type="Ensembl" id="ENSLCNP00005025985.1"/>
    </source>
</evidence>
<keyword evidence="3" id="KW-0597">Phosphoprotein</keyword>
<feature type="compositionally biased region" description="Low complexity" evidence="13">
    <location>
        <begin position="928"/>
        <end position="946"/>
    </location>
</feature>